<dbReference type="InterPro" id="IPR009057">
    <property type="entry name" value="Homeodomain-like_sf"/>
</dbReference>
<sequence length="242" mass="25606">MVPASGRVGHRSVLRSFEYVQLRTGGAAVAESRSVDKSAATSTQDSSEEVTARILAAAQQEFELVGIRRSSMSDVARRAGISRAAVYRRYPGKDSLVQAVAGREMLAVLARVAAAVAAAPDAAGTVVQLAVASARELRANPLLGKLMETEPEELYNYAATGGGASLAVGRMFLVQYLQSLHDRNLLLPEADLSVAAEIMIRLAATQLLIPDGLIPFRDDAAVAEFARRYFVPIVVGGARPAG</sequence>
<dbReference type="PANTHER" id="PTHR30055">
    <property type="entry name" value="HTH-TYPE TRANSCRIPTIONAL REGULATOR RUTR"/>
    <property type="match status" value="1"/>
</dbReference>
<proteinExistence type="predicted"/>
<dbReference type="Gene3D" id="1.10.357.10">
    <property type="entry name" value="Tetracycline Repressor, domain 2"/>
    <property type="match status" value="1"/>
</dbReference>
<dbReference type="PROSITE" id="PS50977">
    <property type="entry name" value="HTH_TETR_2"/>
    <property type="match status" value="1"/>
</dbReference>
<evidence type="ECO:0000313" key="4">
    <source>
        <dbReference type="EMBL" id="NMN99187.1"/>
    </source>
</evidence>
<reference evidence="4 5" key="1">
    <citation type="submission" date="2019-05" db="EMBL/GenBank/DDBJ databases">
        <authorList>
            <person name="Lee S.D."/>
        </authorList>
    </citation>
    <scope>NUCLEOTIDE SEQUENCE [LARGE SCALE GENOMIC DNA]</scope>
    <source>
        <strain evidence="4 5">YC2-7</strain>
    </source>
</reference>
<dbReference type="Proteomes" id="UP000535543">
    <property type="component" value="Unassembled WGS sequence"/>
</dbReference>
<dbReference type="AlphaFoldDB" id="A0A848KUI5"/>
<evidence type="ECO:0000313" key="5">
    <source>
        <dbReference type="Proteomes" id="UP000535543"/>
    </source>
</evidence>
<dbReference type="InterPro" id="IPR001647">
    <property type="entry name" value="HTH_TetR"/>
</dbReference>
<dbReference type="EMBL" id="VCQU01000015">
    <property type="protein sequence ID" value="NMN99187.1"/>
    <property type="molecule type" value="Genomic_DNA"/>
</dbReference>
<keyword evidence="1 2" id="KW-0238">DNA-binding</keyword>
<keyword evidence="5" id="KW-1185">Reference proteome</keyword>
<comment type="caution">
    <text evidence="4">The sequence shown here is derived from an EMBL/GenBank/DDBJ whole genome shotgun (WGS) entry which is preliminary data.</text>
</comment>
<dbReference type="SUPFAM" id="SSF46689">
    <property type="entry name" value="Homeodomain-like"/>
    <property type="match status" value="1"/>
</dbReference>
<dbReference type="PANTHER" id="PTHR30055:SF153">
    <property type="entry name" value="HTH-TYPE TRANSCRIPTIONAL REPRESSOR RV3405C"/>
    <property type="match status" value="1"/>
</dbReference>
<accession>A0A848KUI5</accession>
<organism evidence="4 5">
    <name type="scientific">Antrihabitans stalactiti</name>
    <dbReference type="NCBI Taxonomy" id="2584121"/>
    <lineage>
        <taxon>Bacteria</taxon>
        <taxon>Bacillati</taxon>
        <taxon>Actinomycetota</taxon>
        <taxon>Actinomycetes</taxon>
        <taxon>Mycobacteriales</taxon>
        <taxon>Nocardiaceae</taxon>
        <taxon>Antrihabitans</taxon>
    </lineage>
</organism>
<dbReference type="Pfam" id="PF00440">
    <property type="entry name" value="TetR_N"/>
    <property type="match status" value="1"/>
</dbReference>
<evidence type="ECO:0000259" key="3">
    <source>
        <dbReference type="PROSITE" id="PS50977"/>
    </source>
</evidence>
<dbReference type="PRINTS" id="PR00455">
    <property type="entry name" value="HTHTETR"/>
</dbReference>
<evidence type="ECO:0000256" key="1">
    <source>
        <dbReference type="ARBA" id="ARBA00023125"/>
    </source>
</evidence>
<dbReference type="GO" id="GO:0003700">
    <property type="term" value="F:DNA-binding transcription factor activity"/>
    <property type="evidence" value="ECO:0007669"/>
    <property type="project" value="TreeGrafter"/>
</dbReference>
<dbReference type="GO" id="GO:0000976">
    <property type="term" value="F:transcription cis-regulatory region binding"/>
    <property type="evidence" value="ECO:0007669"/>
    <property type="project" value="TreeGrafter"/>
</dbReference>
<feature type="DNA-binding region" description="H-T-H motif" evidence="2">
    <location>
        <begin position="71"/>
        <end position="90"/>
    </location>
</feature>
<reference evidence="4 5" key="2">
    <citation type="submission" date="2020-06" db="EMBL/GenBank/DDBJ databases">
        <title>Antribacter stalactiti gen. nov., sp. nov., a new member of the family Nacardiaceae isolated from a cave.</title>
        <authorList>
            <person name="Kim I.S."/>
        </authorList>
    </citation>
    <scope>NUCLEOTIDE SEQUENCE [LARGE SCALE GENOMIC DNA]</scope>
    <source>
        <strain evidence="4 5">YC2-7</strain>
    </source>
</reference>
<dbReference type="InterPro" id="IPR050109">
    <property type="entry name" value="HTH-type_TetR-like_transc_reg"/>
</dbReference>
<gene>
    <name evidence="4" type="ORF">FGL95_29610</name>
</gene>
<evidence type="ECO:0000256" key="2">
    <source>
        <dbReference type="PROSITE-ProRule" id="PRU00335"/>
    </source>
</evidence>
<feature type="domain" description="HTH tetR-type" evidence="3">
    <location>
        <begin position="48"/>
        <end position="108"/>
    </location>
</feature>
<name>A0A848KUI5_9NOCA</name>
<protein>
    <submittedName>
        <fullName evidence="4">Helix-turn-helix transcriptional regulator</fullName>
    </submittedName>
</protein>